<dbReference type="PANTHER" id="PTHR38471">
    <property type="entry name" value="FOUR HELIX BUNDLE PROTEIN"/>
    <property type="match status" value="1"/>
</dbReference>
<dbReference type="NCBIfam" id="TIGR02436">
    <property type="entry name" value="four helix bundle protein"/>
    <property type="match status" value="1"/>
</dbReference>
<evidence type="ECO:0000313" key="2">
    <source>
        <dbReference type="Proteomes" id="UP001218638"/>
    </source>
</evidence>
<dbReference type="EMBL" id="CP119075">
    <property type="protein sequence ID" value="WED64576.1"/>
    <property type="molecule type" value="Genomic_DNA"/>
</dbReference>
<sequence>MSSQFDHEKLRAYQQALEFVGFVGPVLDGLAGKIAAKDQLDRASTSVVLNLAEGNGKRSHPDRCRFFDIARGSAVECAACLDVLVVRGRIEAATADEGKTMLLGVVSMLAGLIARFGGRAENVVNEEQADYGVEDLVENEND</sequence>
<dbReference type="SUPFAM" id="SSF158446">
    <property type="entry name" value="IVS-encoded protein-like"/>
    <property type="match status" value="1"/>
</dbReference>
<dbReference type="KEGG" id="slom:PXH66_19720"/>
<organism evidence="1 2">
    <name type="scientific">Synoicihabitans lomoniglobus</name>
    <dbReference type="NCBI Taxonomy" id="2909285"/>
    <lineage>
        <taxon>Bacteria</taxon>
        <taxon>Pseudomonadati</taxon>
        <taxon>Verrucomicrobiota</taxon>
        <taxon>Opitutia</taxon>
        <taxon>Opitutales</taxon>
        <taxon>Opitutaceae</taxon>
        <taxon>Synoicihabitans</taxon>
    </lineage>
</organism>
<dbReference type="RefSeq" id="WP_330930792.1">
    <property type="nucleotide sequence ID" value="NZ_CP119075.1"/>
</dbReference>
<dbReference type="PANTHER" id="PTHR38471:SF2">
    <property type="entry name" value="FOUR HELIX BUNDLE PROTEIN"/>
    <property type="match status" value="1"/>
</dbReference>
<gene>
    <name evidence="1" type="ORF">PXH66_19720</name>
</gene>
<dbReference type="Proteomes" id="UP001218638">
    <property type="component" value="Chromosome"/>
</dbReference>
<dbReference type="AlphaFoldDB" id="A0AAE9ZUK1"/>
<dbReference type="Pfam" id="PF05635">
    <property type="entry name" value="23S_rRNA_IVP"/>
    <property type="match status" value="1"/>
</dbReference>
<dbReference type="InterPro" id="IPR012657">
    <property type="entry name" value="23S_rRNA-intervening_sequence"/>
</dbReference>
<evidence type="ECO:0000313" key="1">
    <source>
        <dbReference type="EMBL" id="WED64576.1"/>
    </source>
</evidence>
<accession>A0AAE9ZUK1</accession>
<protein>
    <submittedName>
        <fullName evidence="1">Four helix bundle protein</fullName>
    </submittedName>
</protein>
<dbReference type="InterPro" id="IPR036583">
    <property type="entry name" value="23S_rRNA_IVS_sf"/>
</dbReference>
<dbReference type="Gene3D" id="1.20.1440.60">
    <property type="entry name" value="23S rRNA-intervening sequence"/>
    <property type="match status" value="1"/>
</dbReference>
<keyword evidence="2" id="KW-1185">Reference proteome</keyword>
<proteinExistence type="predicted"/>
<name>A0AAE9ZUK1_9BACT</name>
<reference evidence="1" key="1">
    <citation type="submission" date="2023-03" db="EMBL/GenBank/DDBJ databases">
        <title>Lomoglobus Profundus gen. nov., sp. nov., a novel member of the phylum Verrucomicrobia, isolated from deep-marine sediment of South China Sea.</title>
        <authorList>
            <person name="Ahmad T."/>
            <person name="Ishaq S.E."/>
            <person name="Wang F."/>
        </authorList>
    </citation>
    <scope>NUCLEOTIDE SEQUENCE</scope>
    <source>
        <strain evidence="1">LMO-M01</strain>
    </source>
</reference>